<name>A0A6I2KSX8_9BURK</name>
<accession>A0A6I2KSX8</accession>
<gene>
    <name evidence="1" type="ORF">GJ699_02600</name>
</gene>
<protein>
    <recommendedName>
        <fullName evidence="3">Phage tail assembly protein</fullName>
    </recommendedName>
</protein>
<proteinExistence type="predicted"/>
<sequence length="124" mass="13057">MANASKVRVNTDVAATAAITKSAEVATIPAGDITITLKKPGVLAQYRIVEIVGGDAAKNQTYMGMVLPLLWIIAINETPTPPISTKRELEALITRLGEVGTDAVMGHVYGNPAEAELSEEAVKN</sequence>
<evidence type="ECO:0000313" key="2">
    <source>
        <dbReference type="Proteomes" id="UP000433309"/>
    </source>
</evidence>
<evidence type="ECO:0000313" key="1">
    <source>
        <dbReference type="EMBL" id="MRW88868.1"/>
    </source>
</evidence>
<dbReference type="AlphaFoldDB" id="A0A6I2KSX8"/>
<dbReference type="RefSeq" id="WP_154372787.1">
    <property type="nucleotide sequence ID" value="NZ_WKJK01000001.1"/>
</dbReference>
<organism evidence="1 2">
    <name type="scientific">Duganella guangzhouensis</name>
    <dbReference type="NCBI Taxonomy" id="2666084"/>
    <lineage>
        <taxon>Bacteria</taxon>
        <taxon>Pseudomonadati</taxon>
        <taxon>Pseudomonadota</taxon>
        <taxon>Betaproteobacteria</taxon>
        <taxon>Burkholderiales</taxon>
        <taxon>Oxalobacteraceae</taxon>
        <taxon>Telluria group</taxon>
        <taxon>Duganella</taxon>
    </lineage>
</organism>
<comment type="caution">
    <text evidence="1">The sequence shown here is derived from an EMBL/GenBank/DDBJ whole genome shotgun (WGS) entry which is preliminary data.</text>
</comment>
<dbReference type="EMBL" id="WKJK01000001">
    <property type="protein sequence ID" value="MRW88868.1"/>
    <property type="molecule type" value="Genomic_DNA"/>
</dbReference>
<evidence type="ECO:0008006" key="3">
    <source>
        <dbReference type="Google" id="ProtNLM"/>
    </source>
</evidence>
<keyword evidence="2" id="KW-1185">Reference proteome</keyword>
<reference evidence="1 2" key="1">
    <citation type="submission" date="2019-11" db="EMBL/GenBank/DDBJ databases">
        <title>Novel species isolated from a subtropical stream in China.</title>
        <authorList>
            <person name="Lu H."/>
        </authorList>
    </citation>
    <scope>NUCLEOTIDE SEQUENCE [LARGE SCALE GENOMIC DNA]</scope>
    <source>
        <strain evidence="1 2">FT80W</strain>
    </source>
</reference>
<dbReference type="Proteomes" id="UP000433309">
    <property type="component" value="Unassembled WGS sequence"/>
</dbReference>